<sequence length="87" mass="10070">MRALYCVSGRAARTGQAAGLVLALLRMRRHSRHSRRAIPLARVREYVFRSEYSWPLGQWVFAAFWCGIVCWLRSTFSRESPRRGGRG</sequence>
<evidence type="ECO:0000313" key="1">
    <source>
        <dbReference type="EMBL" id="SBV27524.1"/>
    </source>
</evidence>
<name>A0A1C3N4M0_9ACTN</name>
<evidence type="ECO:0000313" key="2">
    <source>
        <dbReference type="Proteomes" id="UP000199393"/>
    </source>
</evidence>
<protein>
    <submittedName>
        <fullName evidence="1">Uncharacterized protein</fullName>
    </submittedName>
</protein>
<gene>
    <name evidence="1" type="ORF">GA0070620_3048</name>
</gene>
<dbReference type="AlphaFoldDB" id="A0A1C3N4M0"/>
<reference evidence="2" key="1">
    <citation type="submission" date="2016-06" db="EMBL/GenBank/DDBJ databases">
        <authorList>
            <person name="Varghese N."/>
        </authorList>
    </citation>
    <scope>NUCLEOTIDE SEQUENCE [LARGE SCALE GENOMIC DNA]</scope>
    <source>
        <strain evidence="2">DSM 45344</strain>
    </source>
</reference>
<dbReference type="RefSeq" id="WP_157741618.1">
    <property type="nucleotide sequence ID" value="NZ_LT598496.1"/>
</dbReference>
<keyword evidence="2" id="KW-1185">Reference proteome</keyword>
<dbReference type="EMBL" id="LT598496">
    <property type="protein sequence ID" value="SBV27524.1"/>
    <property type="molecule type" value="Genomic_DNA"/>
</dbReference>
<proteinExistence type="predicted"/>
<dbReference type="Proteomes" id="UP000199393">
    <property type="component" value="Chromosome I"/>
</dbReference>
<organism evidence="1 2">
    <name type="scientific">Micromonospora krabiensis</name>
    <dbReference type="NCBI Taxonomy" id="307121"/>
    <lineage>
        <taxon>Bacteria</taxon>
        <taxon>Bacillati</taxon>
        <taxon>Actinomycetota</taxon>
        <taxon>Actinomycetes</taxon>
        <taxon>Micromonosporales</taxon>
        <taxon>Micromonosporaceae</taxon>
        <taxon>Micromonospora</taxon>
    </lineage>
</organism>
<accession>A0A1C3N4M0</accession>